<reference evidence="1 2" key="1">
    <citation type="journal article" date="2023" name="Insect Mol. Biol.">
        <title>Genome sequencing provides insights into the evolution of gene families encoding plant cell wall-degrading enzymes in longhorned beetles.</title>
        <authorList>
            <person name="Shin N.R."/>
            <person name="Okamura Y."/>
            <person name="Kirsch R."/>
            <person name="Pauchet Y."/>
        </authorList>
    </citation>
    <scope>NUCLEOTIDE SEQUENCE [LARGE SCALE GENOMIC DNA]</scope>
    <source>
        <strain evidence="1">EAD_L_NR</strain>
    </source>
</reference>
<name>A0AAV8VY17_9CUCU</name>
<evidence type="ECO:0000313" key="2">
    <source>
        <dbReference type="Proteomes" id="UP001159042"/>
    </source>
</evidence>
<comment type="caution">
    <text evidence="1">The sequence shown here is derived from an EMBL/GenBank/DDBJ whole genome shotgun (WGS) entry which is preliminary data.</text>
</comment>
<dbReference type="AlphaFoldDB" id="A0AAV8VY17"/>
<evidence type="ECO:0000313" key="1">
    <source>
        <dbReference type="EMBL" id="KAJ8919164.1"/>
    </source>
</evidence>
<gene>
    <name evidence="1" type="ORF">NQ315_012150</name>
</gene>
<keyword evidence="2" id="KW-1185">Reference proteome</keyword>
<dbReference type="Proteomes" id="UP001159042">
    <property type="component" value="Unassembled WGS sequence"/>
</dbReference>
<sequence>MTFDFNTLPKPKPGPNQWRFLYRGPGGGAPTKNLRNHQEPYHCLQCTAPKNALVTMCSGAYEKRY</sequence>
<organism evidence="1 2">
    <name type="scientific">Exocentrus adspersus</name>
    <dbReference type="NCBI Taxonomy" id="1586481"/>
    <lineage>
        <taxon>Eukaryota</taxon>
        <taxon>Metazoa</taxon>
        <taxon>Ecdysozoa</taxon>
        <taxon>Arthropoda</taxon>
        <taxon>Hexapoda</taxon>
        <taxon>Insecta</taxon>
        <taxon>Pterygota</taxon>
        <taxon>Neoptera</taxon>
        <taxon>Endopterygota</taxon>
        <taxon>Coleoptera</taxon>
        <taxon>Polyphaga</taxon>
        <taxon>Cucujiformia</taxon>
        <taxon>Chrysomeloidea</taxon>
        <taxon>Cerambycidae</taxon>
        <taxon>Lamiinae</taxon>
        <taxon>Acanthocinini</taxon>
        <taxon>Exocentrus</taxon>
    </lineage>
</organism>
<protein>
    <submittedName>
        <fullName evidence="1">Uncharacterized protein</fullName>
    </submittedName>
</protein>
<dbReference type="EMBL" id="JANEYG010000020">
    <property type="protein sequence ID" value="KAJ8919164.1"/>
    <property type="molecule type" value="Genomic_DNA"/>
</dbReference>
<proteinExistence type="predicted"/>
<accession>A0AAV8VY17</accession>